<comment type="subcellular location">
    <subcellularLocation>
        <location evidence="3">Endoplasmic reticulum membrane</location>
        <topology evidence="3">Peripheral membrane protein</topology>
    </subcellularLocation>
    <subcellularLocation>
        <location evidence="2">Microsome membrane</location>
        <topology evidence="2">Peripheral membrane protein</topology>
    </subcellularLocation>
</comment>
<evidence type="ECO:0000256" key="2">
    <source>
        <dbReference type="ARBA" id="ARBA00004174"/>
    </source>
</evidence>
<sequence>MLIQGTSGVQIQLAYHKEEQEILYNEINDAVRRSGKDILDYTELSELKYLTAVIYETLRKCVPLQHLDRVRDYQLTEDIVLEKGIPALVNLTALHHDERFFPEPNEWRPERFLESSEFDTFNYSFLPFEDGLRSCIGKRYGMLQLKTALAQIVRNFRIEPVMPYELESDPYNIVLAPIDGASVVFVSR</sequence>
<dbReference type="GO" id="GO:0016712">
    <property type="term" value="F:oxidoreductase activity, acting on paired donors, with incorporation or reduction of molecular oxygen, reduced flavin or flavoprotein as one donor, and incorporation of one atom of oxygen"/>
    <property type="evidence" value="ECO:0007669"/>
    <property type="project" value="UniProtKB-EC"/>
</dbReference>
<name>A0A821R2C1_9NEOP</name>
<keyword evidence="8" id="KW-0256">Endoplasmic reticulum</keyword>
<gene>
    <name evidence="16" type="ORF">PMACD_LOCUS5627</name>
</gene>
<dbReference type="EC" id="1.14.14.1" evidence="5"/>
<evidence type="ECO:0000256" key="13">
    <source>
        <dbReference type="ARBA" id="ARBA00023136"/>
    </source>
</evidence>
<dbReference type="OrthoDB" id="2789670at2759"/>
<evidence type="ECO:0000256" key="10">
    <source>
        <dbReference type="ARBA" id="ARBA00023002"/>
    </source>
</evidence>
<evidence type="ECO:0000256" key="4">
    <source>
        <dbReference type="ARBA" id="ARBA00010617"/>
    </source>
</evidence>
<evidence type="ECO:0000313" key="17">
    <source>
        <dbReference type="Proteomes" id="UP000663880"/>
    </source>
</evidence>
<dbReference type="GO" id="GO:0005506">
    <property type="term" value="F:iron ion binding"/>
    <property type="evidence" value="ECO:0007669"/>
    <property type="project" value="InterPro"/>
</dbReference>
<keyword evidence="10" id="KW-0560">Oxidoreductase</keyword>
<evidence type="ECO:0000256" key="6">
    <source>
        <dbReference type="ARBA" id="ARBA00022617"/>
    </source>
</evidence>
<comment type="catalytic activity">
    <reaction evidence="14">
        <text>an organic molecule + reduced [NADPH--hemoprotein reductase] + O2 = an alcohol + oxidized [NADPH--hemoprotein reductase] + H2O + H(+)</text>
        <dbReference type="Rhea" id="RHEA:17149"/>
        <dbReference type="Rhea" id="RHEA-COMP:11964"/>
        <dbReference type="Rhea" id="RHEA-COMP:11965"/>
        <dbReference type="ChEBI" id="CHEBI:15377"/>
        <dbReference type="ChEBI" id="CHEBI:15378"/>
        <dbReference type="ChEBI" id="CHEBI:15379"/>
        <dbReference type="ChEBI" id="CHEBI:30879"/>
        <dbReference type="ChEBI" id="CHEBI:57618"/>
        <dbReference type="ChEBI" id="CHEBI:58210"/>
        <dbReference type="ChEBI" id="CHEBI:142491"/>
        <dbReference type="EC" id="1.14.14.1"/>
    </reaction>
</comment>
<comment type="cofactor">
    <cofactor evidence="1 15">
        <name>heme</name>
        <dbReference type="ChEBI" id="CHEBI:30413"/>
    </cofactor>
</comment>
<evidence type="ECO:0000313" key="16">
    <source>
        <dbReference type="EMBL" id="CAF4834862.1"/>
    </source>
</evidence>
<dbReference type="InterPro" id="IPR036396">
    <property type="entry name" value="Cyt_P450_sf"/>
</dbReference>
<evidence type="ECO:0000256" key="11">
    <source>
        <dbReference type="ARBA" id="ARBA00023004"/>
    </source>
</evidence>
<accession>A0A821R2C1</accession>
<dbReference type="EMBL" id="CAJOBZ010000011">
    <property type="protein sequence ID" value="CAF4834862.1"/>
    <property type="molecule type" value="Genomic_DNA"/>
</dbReference>
<feature type="binding site" description="axial binding residue" evidence="15">
    <location>
        <position position="135"/>
    </location>
    <ligand>
        <name>heme</name>
        <dbReference type="ChEBI" id="CHEBI:30413"/>
    </ligand>
    <ligandPart>
        <name>Fe</name>
        <dbReference type="ChEBI" id="CHEBI:18248"/>
    </ligandPart>
</feature>
<dbReference type="PANTHER" id="PTHR24292">
    <property type="entry name" value="CYTOCHROME P450"/>
    <property type="match status" value="1"/>
</dbReference>
<proteinExistence type="inferred from homology"/>
<keyword evidence="11 15" id="KW-0408">Iron</keyword>
<comment type="similarity">
    <text evidence="4">Belongs to the cytochrome P450 family.</text>
</comment>
<dbReference type="GO" id="GO:0020037">
    <property type="term" value="F:heme binding"/>
    <property type="evidence" value="ECO:0007669"/>
    <property type="project" value="InterPro"/>
</dbReference>
<evidence type="ECO:0000256" key="3">
    <source>
        <dbReference type="ARBA" id="ARBA00004406"/>
    </source>
</evidence>
<protein>
    <recommendedName>
        <fullName evidence="5">unspecific monooxygenase</fullName>
        <ecNumber evidence="5">1.14.14.1</ecNumber>
    </recommendedName>
</protein>
<keyword evidence="13" id="KW-0472">Membrane</keyword>
<evidence type="ECO:0000256" key="5">
    <source>
        <dbReference type="ARBA" id="ARBA00012109"/>
    </source>
</evidence>
<evidence type="ECO:0000256" key="15">
    <source>
        <dbReference type="PIRSR" id="PIRSR602401-1"/>
    </source>
</evidence>
<evidence type="ECO:0000256" key="9">
    <source>
        <dbReference type="ARBA" id="ARBA00022848"/>
    </source>
</evidence>
<evidence type="ECO:0000256" key="7">
    <source>
        <dbReference type="ARBA" id="ARBA00022723"/>
    </source>
</evidence>
<dbReference type="PRINTS" id="PR00463">
    <property type="entry name" value="EP450I"/>
</dbReference>
<dbReference type="InterPro" id="IPR002401">
    <property type="entry name" value="Cyt_P450_E_grp-I"/>
</dbReference>
<dbReference type="AlphaFoldDB" id="A0A821R2C1"/>
<evidence type="ECO:0000256" key="12">
    <source>
        <dbReference type="ARBA" id="ARBA00023033"/>
    </source>
</evidence>
<keyword evidence="9" id="KW-0492">Microsome</keyword>
<dbReference type="PRINTS" id="PR00385">
    <property type="entry name" value="P450"/>
</dbReference>
<keyword evidence="6 15" id="KW-0349">Heme</keyword>
<dbReference type="Pfam" id="PF00067">
    <property type="entry name" value="p450"/>
    <property type="match status" value="1"/>
</dbReference>
<dbReference type="Proteomes" id="UP000663880">
    <property type="component" value="Unassembled WGS sequence"/>
</dbReference>
<comment type="caution">
    <text evidence="16">The sequence shown here is derived from an EMBL/GenBank/DDBJ whole genome shotgun (WGS) entry which is preliminary data.</text>
</comment>
<dbReference type="InterPro" id="IPR050476">
    <property type="entry name" value="Insect_CytP450_Detox"/>
</dbReference>
<dbReference type="InterPro" id="IPR001128">
    <property type="entry name" value="Cyt_P450"/>
</dbReference>
<evidence type="ECO:0000256" key="14">
    <source>
        <dbReference type="ARBA" id="ARBA00047827"/>
    </source>
</evidence>
<evidence type="ECO:0000256" key="1">
    <source>
        <dbReference type="ARBA" id="ARBA00001971"/>
    </source>
</evidence>
<keyword evidence="7 15" id="KW-0479">Metal-binding</keyword>
<dbReference type="GO" id="GO:0005789">
    <property type="term" value="C:endoplasmic reticulum membrane"/>
    <property type="evidence" value="ECO:0007669"/>
    <property type="project" value="UniProtKB-SubCell"/>
</dbReference>
<keyword evidence="12" id="KW-0503">Monooxygenase</keyword>
<dbReference type="Gene3D" id="1.10.630.10">
    <property type="entry name" value="Cytochrome P450"/>
    <property type="match status" value="1"/>
</dbReference>
<evidence type="ECO:0000256" key="8">
    <source>
        <dbReference type="ARBA" id="ARBA00022824"/>
    </source>
</evidence>
<keyword evidence="17" id="KW-1185">Reference proteome</keyword>
<dbReference type="SUPFAM" id="SSF48264">
    <property type="entry name" value="Cytochrome P450"/>
    <property type="match status" value="1"/>
</dbReference>
<dbReference type="PANTHER" id="PTHR24292:SF54">
    <property type="entry name" value="CYP9F3-RELATED"/>
    <property type="match status" value="1"/>
</dbReference>
<reference evidence="16" key="1">
    <citation type="submission" date="2021-02" db="EMBL/GenBank/DDBJ databases">
        <authorList>
            <person name="Steward A R."/>
        </authorList>
    </citation>
    <scope>NUCLEOTIDE SEQUENCE</scope>
</reference>
<organism evidence="16 17">
    <name type="scientific">Pieris macdunnoughi</name>
    <dbReference type="NCBI Taxonomy" id="345717"/>
    <lineage>
        <taxon>Eukaryota</taxon>
        <taxon>Metazoa</taxon>
        <taxon>Ecdysozoa</taxon>
        <taxon>Arthropoda</taxon>
        <taxon>Hexapoda</taxon>
        <taxon>Insecta</taxon>
        <taxon>Pterygota</taxon>
        <taxon>Neoptera</taxon>
        <taxon>Endopterygota</taxon>
        <taxon>Lepidoptera</taxon>
        <taxon>Glossata</taxon>
        <taxon>Ditrysia</taxon>
        <taxon>Papilionoidea</taxon>
        <taxon>Pieridae</taxon>
        <taxon>Pierinae</taxon>
        <taxon>Pieris</taxon>
    </lineage>
</organism>